<organism evidence="1 2">
    <name type="scientific">Marinospirillum alkalitolerans</name>
    <dbReference type="NCBI Taxonomy" id="3123374"/>
    <lineage>
        <taxon>Bacteria</taxon>
        <taxon>Pseudomonadati</taxon>
        <taxon>Pseudomonadota</taxon>
        <taxon>Gammaproteobacteria</taxon>
        <taxon>Oceanospirillales</taxon>
        <taxon>Oceanospirillaceae</taxon>
        <taxon>Marinospirillum</taxon>
    </lineage>
</organism>
<keyword evidence="2" id="KW-1185">Reference proteome</keyword>
<protein>
    <submittedName>
        <fullName evidence="1">DUF3080 family protein</fullName>
    </submittedName>
</protein>
<evidence type="ECO:0000313" key="2">
    <source>
        <dbReference type="Proteomes" id="UP001621714"/>
    </source>
</evidence>
<reference evidence="1 2" key="1">
    <citation type="submission" date="2024-02" db="EMBL/GenBank/DDBJ databases">
        <title>Marinospirillum sp. MEB 164 isolated from Lonar lake sediment.</title>
        <authorList>
            <person name="Joshi A."/>
            <person name="Thite S."/>
        </authorList>
    </citation>
    <scope>NUCLEOTIDE SEQUENCE [LARGE SCALE GENOMIC DNA]</scope>
    <source>
        <strain evidence="1 2">MEB164</strain>
    </source>
</reference>
<dbReference type="Proteomes" id="UP001621714">
    <property type="component" value="Unassembled WGS sequence"/>
</dbReference>
<gene>
    <name evidence="1" type="ORF">V6U78_07035</name>
</gene>
<comment type="caution">
    <text evidence="1">The sequence shown here is derived from an EMBL/GenBank/DDBJ whole genome shotgun (WGS) entry which is preliminary data.</text>
</comment>
<accession>A0ABW8PY62</accession>
<name>A0ABW8PY62_9GAMM</name>
<evidence type="ECO:0000313" key="1">
    <source>
        <dbReference type="EMBL" id="MFK7160789.1"/>
    </source>
</evidence>
<dbReference type="RefSeq" id="WP_405338850.1">
    <property type="nucleotide sequence ID" value="NZ_JBANFI010000004.1"/>
</dbReference>
<proteinExistence type="predicted"/>
<dbReference type="InterPro" id="IPR021431">
    <property type="entry name" value="DUF3080"/>
</dbReference>
<sequence>MRFVWTICLLVWLSGCQPLTTEDALTRYLERLNRALELPTEPADLEIRTLAAWPPASMSQLPLTEIRLGVFETYALRSCPDLLSLIAQRNNQLGRVMPLALRLEYELELSQRLHVCYRQAIQMEQEDLAEQLRPLIEQVDQRLPAIFWNFLVASEEMRGLMRLSRGPLPLAAQPLEQEAQALLETLLTLQQELSLDQQWRHTEEQVTLLHLGPYLQPLQDQASVGQLLQSLILAEATLKAAQRQLDARLTGPPLCPQPTPSLPRAQTSQRVLLQTFIGEIQPWMAQLERQSHIWLPALNQLLDQPDAPEVIQAWRQNWIDPAEPATPWRRFQQAHREHARLWEALLHQCGLRVGLEVVQTD</sequence>
<dbReference type="Pfam" id="PF11279">
    <property type="entry name" value="DUF3080"/>
    <property type="match status" value="1"/>
</dbReference>
<dbReference type="PROSITE" id="PS51257">
    <property type="entry name" value="PROKAR_LIPOPROTEIN"/>
    <property type="match status" value="1"/>
</dbReference>
<dbReference type="EMBL" id="JBANFI010000004">
    <property type="protein sequence ID" value="MFK7160789.1"/>
    <property type="molecule type" value="Genomic_DNA"/>
</dbReference>